<evidence type="ECO:0000313" key="12">
    <source>
        <dbReference type="Proteomes" id="UP000295830"/>
    </source>
</evidence>
<dbReference type="PANTHER" id="PTHR43344">
    <property type="entry name" value="PHOSPHOSERINE PHOSPHATASE"/>
    <property type="match status" value="1"/>
</dbReference>
<name>A0A4R7JGS4_9GAMM</name>
<reference evidence="11 12" key="1">
    <citation type="submission" date="2019-03" db="EMBL/GenBank/DDBJ databases">
        <title>Genomic Encyclopedia of Type Strains, Phase IV (KMG-IV): sequencing the most valuable type-strain genomes for metagenomic binning, comparative biology and taxonomic classification.</title>
        <authorList>
            <person name="Goeker M."/>
        </authorList>
    </citation>
    <scope>NUCLEOTIDE SEQUENCE [LARGE SCALE GENOMIC DNA]</scope>
    <source>
        <strain evidence="11 12">DSM 15505</strain>
    </source>
</reference>
<gene>
    <name evidence="11" type="ORF">DES49_2964</name>
</gene>
<protein>
    <recommendedName>
        <fullName evidence="4">Histidinol-phosphatase</fullName>
        <ecNumber evidence="3">3.1.3.15</ecNumber>
    </recommendedName>
    <alternativeName>
        <fullName evidence="8">Histidinol-phosphate phosphatase</fullName>
    </alternativeName>
</protein>
<dbReference type="OrthoDB" id="9784466at2"/>
<dbReference type="AlphaFoldDB" id="A0A4R7JGS4"/>
<evidence type="ECO:0000313" key="11">
    <source>
        <dbReference type="EMBL" id="TDT37012.1"/>
    </source>
</evidence>
<dbReference type="PANTHER" id="PTHR43344:SF13">
    <property type="entry name" value="PHOSPHATASE RV3661-RELATED"/>
    <property type="match status" value="1"/>
</dbReference>
<evidence type="ECO:0000256" key="3">
    <source>
        <dbReference type="ARBA" id="ARBA00013085"/>
    </source>
</evidence>
<evidence type="ECO:0000256" key="10">
    <source>
        <dbReference type="ARBA" id="ARBA00053547"/>
    </source>
</evidence>
<comment type="pathway">
    <text evidence="1">Amino-acid biosynthesis; L-histidine biosynthesis; L-histidine from 5-phospho-alpha-D-ribose 1-diphosphate: step 8/9.</text>
</comment>
<organism evidence="11 12">
    <name type="scientific">Halospina denitrificans</name>
    <dbReference type="NCBI Taxonomy" id="332522"/>
    <lineage>
        <taxon>Bacteria</taxon>
        <taxon>Pseudomonadati</taxon>
        <taxon>Pseudomonadota</taxon>
        <taxon>Gammaproteobacteria</taxon>
        <taxon>Halospina</taxon>
    </lineage>
</organism>
<dbReference type="Pfam" id="PF12710">
    <property type="entry name" value="HAD"/>
    <property type="match status" value="1"/>
</dbReference>
<proteinExistence type="inferred from homology"/>
<comment type="catalytic activity">
    <reaction evidence="9">
        <text>L-histidinol phosphate + H2O = L-histidinol + phosphate</text>
        <dbReference type="Rhea" id="RHEA:14465"/>
        <dbReference type="ChEBI" id="CHEBI:15377"/>
        <dbReference type="ChEBI" id="CHEBI:43474"/>
        <dbReference type="ChEBI" id="CHEBI:57699"/>
        <dbReference type="ChEBI" id="CHEBI:57980"/>
        <dbReference type="EC" id="3.1.3.15"/>
    </reaction>
    <physiologicalReaction direction="left-to-right" evidence="9">
        <dbReference type="Rhea" id="RHEA:14466"/>
    </physiologicalReaction>
</comment>
<comment type="similarity">
    <text evidence="2">Belongs to the HAD-like hydrolase superfamily. SerB family.</text>
</comment>
<dbReference type="CDD" id="cd02612">
    <property type="entry name" value="HAD_PGPPase"/>
    <property type="match status" value="1"/>
</dbReference>
<dbReference type="GO" id="GO:0004401">
    <property type="term" value="F:histidinol-phosphatase activity"/>
    <property type="evidence" value="ECO:0007669"/>
    <property type="project" value="UniProtKB-EC"/>
</dbReference>
<evidence type="ECO:0000256" key="7">
    <source>
        <dbReference type="ARBA" id="ARBA00022842"/>
    </source>
</evidence>
<evidence type="ECO:0000256" key="6">
    <source>
        <dbReference type="ARBA" id="ARBA00022801"/>
    </source>
</evidence>
<dbReference type="Gene3D" id="1.20.1440.100">
    <property type="entry name" value="SG protein - dephosphorylation function"/>
    <property type="match status" value="1"/>
</dbReference>
<dbReference type="Gene3D" id="3.40.50.1000">
    <property type="entry name" value="HAD superfamily/HAD-like"/>
    <property type="match status" value="1"/>
</dbReference>
<dbReference type="EC" id="3.1.3.15" evidence="3"/>
<dbReference type="InterPro" id="IPR036412">
    <property type="entry name" value="HAD-like_sf"/>
</dbReference>
<dbReference type="GO" id="GO:0046872">
    <property type="term" value="F:metal ion binding"/>
    <property type="evidence" value="ECO:0007669"/>
    <property type="project" value="UniProtKB-KW"/>
</dbReference>
<dbReference type="FunFam" id="3.40.50.1000:FF:000025">
    <property type="entry name" value="HAD hydrolase, family IB"/>
    <property type="match status" value="1"/>
</dbReference>
<keyword evidence="12" id="KW-1185">Reference proteome</keyword>
<evidence type="ECO:0000256" key="8">
    <source>
        <dbReference type="ARBA" id="ARBA00033209"/>
    </source>
</evidence>
<dbReference type="NCBIfam" id="TIGR01488">
    <property type="entry name" value="HAD-SF-IB"/>
    <property type="match status" value="1"/>
</dbReference>
<evidence type="ECO:0000256" key="1">
    <source>
        <dbReference type="ARBA" id="ARBA00004970"/>
    </source>
</evidence>
<comment type="caution">
    <text evidence="11">The sequence shown here is derived from an EMBL/GenBank/DDBJ whole genome shotgun (WGS) entry which is preliminary data.</text>
</comment>
<dbReference type="SUPFAM" id="SSF56784">
    <property type="entry name" value="HAD-like"/>
    <property type="match status" value="1"/>
</dbReference>
<evidence type="ECO:0000256" key="4">
    <source>
        <dbReference type="ARBA" id="ARBA00021697"/>
    </source>
</evidence>
<evidence type="ECO:0000256" key="9">
    <source>
        <dbReference type="ARBA" id="ARBA00052092"/>
    </source>
</evidence>
<dbReference type="RefSeq" id="WP_133737182.1">
    <property type="nucleotide sequence ID" value="NZ_SOAX01000008.1"/>
</dbReference>
<keyword evidence="5" id="KW-0479">Metal-binding</keyword>
<dbReference type="InterPro" id="IPR050582">
    <property type="entry name" value="HAD-like_SerB"/>
</dbReference>
<dbReference type="EMBL" id="SOAX01000008">
    <property type="protein sequence ID" value="TDT37012.1"/>
    <property type="molecule type" value="Genomic_DNA"/>
</dbReference>
<dbReference type="NCBIfam" id="TIGR01490">
    <property type="entry name" value="HAD-SF-IB-hyp1"/>
    <property type="match status" value="1"/>
</dbReference>
<accession>A0A4R7JGS4</accession>
<evidence type="ECO:0000256" key="2">
    <source>
        <dbReference type="ARBA" id="ARBA00009184"/>
    </source>
</evidence>
<comment type="function">
    <text evidence="10">Catalyzes the dephosphorylation of histidinol-phosphate to histidinol, the direct precursor of histidine.</text>
</comment>
<evidence type="ECO:0000256" key="5">
    <source>
        <dbReference type="ARBA" id="ARBA00022723"/>
    </source>
</evidence>
<keyword evidence="7" id="KW-0460">Magnesium</keyword>
<dbReference type="Proteomes" id="UP000295830">
    <property type="component" value="Unassembled WGS sequence"/>
</dbReference>
<dbReference type="InterPro" id="IPR006385">
    <property type="entry name" value="HAD_hydro_SerB1"/>
</dbReference>
<keyword evidence="6 11" id="KW-0378">Hydrolase</keyword>
<sequence length="223" mass="25296">MTLAIFDLDNTLLDGDSDHAWGQFLIDHGIVDGERYQQRNDAFYRDYEAGRLDIEDYLAFALEPLAINAYEHLQKLRHTFMSEAVEPMISPAAEALIDRHRTNGDTLIIITATNRFVTEPIAERLGIPHLIATEPEVHNGRFTGRVSGTPCFRDGKITRLEQWLLDRHETLDGARFYSDSRNDIPLLETVPHPVAVNPDPALKETAQSRGWPILDLHNREAST</sequence>
<dbReference type="InterPro" id="IPR023214">
    <property type="entry name" value="HAD_sf"/>
</dbReference>